<sequence>MMSSSWSSPTREQGRKEVHQISTDSQKIKKPPLPPKTAARSPVIRYEYQKERIIKVKTPADFAYIVQLLTGDPNRPPPKHPCTCDDDDPQPQARPQGILSPTPTSLPPLFSPDAFTSSPSPPPPPPPPSSDQELCIFDLLEEWAEPAALSSNPIVNSPPPPSPPLPPPPSPNFRVPPSPFRTLNTEIPPSFNTPLPPLSSKIKEVENCKKERFEHDEFTKVLKAKDEEAAKARPPTKTIEVDEEHDSSDFGYIVQQLLTGDGGESISDHPSSSTSSNRREESVPVGSLSPSPFLCRRFLQTLSHRGRCYRRQKKI</sequence>
<evidence type="ECO:0000256" key="1">
    <source>
        <dbReference type="SAM" id="MobiDB-lite"/>
    </source>
</evidence>
<feature type="compositionally biased region" description="Low complexity" evidence="1">
    <location>
        <begin position="264"/>
        <end position="276"/>
    </location>
</feature>
<keyword evidence="3" id="KW-1185">Reference proteome</keyword>
<feature type="compositionally biased region" description="Polar residues" evidence="1">
    <location>
        <begin position="182"/>
        <end position="193"/>
    </location>
</feature>
<feature type="region of interest" description="Disordered" evidence="1">
    <location>
        <begin position="69"/>
        <end position="199"/>
    </location>
</feature>
<evidence type="ECO:0000313" key="2">
    <source>
        <dbReference type="EMBL" id="CAK9313516.1"/>
    </source>
</evidence>
<feature type="compositionally biased region" description="Polar residues" evidence="1">
    <location>
        <begin position="1"/>
        <end position="11"/>
    </location>
</feature>
<evidence type="ECO:0000313" key="3">
    <source>
        <dbReference type="Proteomes" id="UP001642487"/>
    </source>
</evidence>
<feature type="region of interest" description="Disordered" evidence="1">
    <location>
        <begin position="1"/>
        <end position="42"/>
    </location>
</feature>
<feature type="compositionally biased region" description="Pro residues" evidence="1">
    <location>
        <begin position="156"/>
        <end position="179"/>
    </location>
</feature>
<dbReference type="Proteomes" id="UP001642487">
    <property type="component" value="Chromosome 11"/>
</dbReference>
<protein>
    <recommendedName>
        <fullName evidence="4">VQ domain-containing protein</fullName>
    </recommendedName>
</protein>
<accession>A0ABP0XZC1</accession>
<dbReference type="EMBL" id="OZ021745">
    <property type="protein sequence ID" value="CAK9313516.1"/>
    <property type="molecule type" value="Genomic_DNA"/>
</dbReference>
<evidence type="ECO:0008006" key="4">
    <source>
        <dbReference type="Google" id="ProtNLM"/>
    </source>
</evidence>
<reference evidence="2 3" key="1">
    <citation type="submission" date="2024-03" db="EMBL/GenBank/DDBJ databases">
        <authorList>
            <person name="Gkanogiannis A."/>
            <person name="Becerra Lopez-Lavalle L."/>
        </authorList>
    </citation>
    <scope>NUCLEOTIDE SEQUENCE [LARGE SCALE GENOMIC DNA]</scope>
</reference>
<feature type="compositionally biased region" description="Pro residues" evidence="1">
    <location>
        <begin position="119"/>
        <end position="129"/>
    </location>
</feature>
<organism evidence="2 3">
    <name type="scientific">Citrullus colocynthis</name>
    <name type="common">colocynth</name>
    <dbReference type="NCBI Taxonomy" id="252529"/>
    <lineage>
        <taxon>Eukaryota</taxon>
        <taxon>Viridiplantae</taxon>
        <taxon>Streptophyta</taxon>
        <taxon>Embryophyta</taxon>
        <taxon>Tracheophyta</taxon>
        <taxon>Spermatophyta</taxon>
        <taxon>Magnoliopsida</taxon>
        <taxon>eudicotyledons</taxon>
        <taxon>Gunneridae</taxon>
        <taxon>Pentapetalae</taxon>
        <taxon>rosids</taxon>
        <taxon>fabids</taxon>
        <taxon>Cucurbitales</taxon>
        <taxon>Cucurbitaceae</taxon>
        <taxon>Benincaseae</taxon>
        <taxon>Citrullus</taxon>
    </lineage>
</organism>
<proteinExistence type="predicted"/>
<name>A0ABP0XZC1_9ROSI</name>
<gene>
    <name evidence="2" type="ORF">CITCOLO1_LOCUS5239</name>
</gene>
<feature type="region of interest" description="Disordered" evidence="1">
    <location>
        <begin position="226"/>
        <end position="291"/>
    </location>
</feature>